<comment type="similarity">
    <text evidence="2">Belongs to the EccB family.</text>
</comment>
<dbReference type="PANTHER" id="PTHR40765">
    <property type="entry name" value="ESX-2 SECRETION SYSTEM ATPASE ECCB2"/>
    <property type="match status" value="1"/>
</dbReference>
<keyword evidence="7" id="KW-0067">ATP-binding</keyword>
<accession>A0A840PK56</accession>
<name>A0A840PK56_9ACTN</name>
<keyword evidence="4 10" id="KW-0812">Transmembrane</keyword>
<reference evidence="11 12" key="1">
    <citation type="submission" date="2020-08" db="EMBL/GenBank/DDBJ databases">
        <title>Genomic Encyclopedia of Type Strains, Phase IV (KMG-IV): sequencing the most valuable type-strain genomes for metagenomic binning, comparative biology and taxonomic classification.</title>
        <authorList>
            <person name="Goeker M."/>
        </authorList>
    </citation>
    <scope>NUCLEOTIDE SEQUENCE [LARGE SCALE GENOMIC DNA]</scope>
    <source>
        <strain evidence="11 12">DSM 45615</strain>
    </source>
</reference>
<dbReference type="InterPro" id="IPR007795">
    <property type="entry name" value="T7SS_EccB"/>
</dbReference>
<dbReference type="EMBL" id="JACHGN010000022">
    <property type="protein sequence ID" value="MBB5138191.1"/>
    <property type="molecule type" value="Genomic_DNA"/>
</dbReference>
<dbReference type="NCBIfam" id="TIGR03919">
    <property type="entry name" value="T7SS_EccB"/>
    <property type="match status" value="1"/>
</dbReference>
<evidence type="ECO:0000313" key="12">
    <source>
        <dbReference type="Proteomes" id="UP000578449"/>
    </source>
</evidence>
<evidence type="ECO:0000256" key="9">
    <source>
        <dbReference type="ARBA" id="ARBA00023136"/>
    </source>
</evidence>
<dbReference type="InterPro" id="IPR044857">
    <property type="entry name" value="T7SS_EccB_R1"/>
</dbReference>
<evidence type="ECO:0000256" key="2">
    <source>
        <dbReference type="ARBA" id="ARBA00008149"/>
    </source>
</evidence>
<dbReference type="Gene3D" id="3.30.2390.20">
    <property type="entry name" value="Type VII secretion system EccB, repeat 1 domain"/>
    <property type="match status" value="1"/>
</dbReference>
<evidence type="ECO:0000256" key="5">
    <source>
        <dbReference type="ARBA" id="ARBA00022741"/>
    </source>
</evidence>
<dbReference type="GO" id="GO:0016787">
    <property type="term" value="F:hydrolase activity"/>
    <property type="evidence" value="ECO:0007669"/>
    <property type="project" value="UniProtKB-KW"/>
</dbReference>
<evidence type="ECO:0000256" key="6">
    <source>
        <dbReference type="ARBA" id="ARBA00022801"/>
    </source>
</evidence>
<dbReference type="Proteomes" id="UP000578449">
    <property type="component" value="Unassembled WGS sequence"/>
</dbReference>
<evidence type="ECO:0000256" key="4">
    <source>
        <dbReference type="ARBA" id="ARBA00022692"/>
    </source>
</evidence>
<dbReference type="Pfam" id="PF05108">
    <property type="entry name" value="T7SS_ESX1_EccB"/>
    <property type="match status" value="1"/>
</dbReference>
<evidence type="ECO:0000256" key="3">
    <source>
        <dbReference type="ARBA" id="ARBA00022475"/>
    </source>
</evidence>
<keyword evidence="12" id="KW-1185">Reference proteome</keyword>
<keyword evidence="6" id="KW-0378">Hydrolase</keyword>
<evidence type="ECO:0000313" key="11">
    <source>
        <dbReference type="EMBL" id="MBB5138191.1"/>
    </source>
</evidence>
<comment type="caution">
    <text evidence="11">The sequence shown here is derived from an EMBL/GenBank/DDBJ whole genome shotgun (WGS) entry which is preliminary data.</text>
</comment>
<protein>
    <submittedName>
        <fullName evidence="11">Type VII secretion protein EccB</fullName>
    </submittedName>
</protein>
<dbReference type="Gene3D" id="2.40.50.910">
    <property type="entry name" value="Type VII secretion system EccB, repeat 3 domain"/>
    <property type="match status" value="1"/>
</dbReference>
<dbReference type="AlphaFoldDB" id="A0A840PK56"/>
<proteinExistence type="inferred from homology"/>
<dbReference type="GO" id="GO:0005576">
    <property type="term" value="C:extracellular region"/>
    <property type="evidence" value="ECO:0007669"/>
    <property type="project" value="TreeGrafter"/>
</dbReference>
<keyword evidence="8 10" id="KW-1133">Transmembrane helix</keyword>
<dbReference type="RefSeq" id="WP_185055076.1">
    <property type="nucleotide sequence ID" value="NZ_BAABIX010000018.1"/>
</dbReference>
<evidence type="ECO:0000256" key="8">
    <source>
        <dbReference type="ARBA" id="ARBA00022989"/>
    </source>
</evidence>
<gene>
    <name evidence="11" type="ORF">HNP84_007944</name>
</gene>
<evidence type="ECO:0000256" key="7">
    <source>
        <dbReference type="ARBA" id="ARBA00022840"/>
    </source>
</evidence>
<feature type="transmembrane region" description="Helical" evidence="10">
    <location>
        <begin position="39"/>
        <end position="61"/>
    </location>
</feature>
<evidence type="ECO:0000256" key="10">
    <source>
        <dbReference type="SAM" id="Phobius"/>
    </source>
</evidence>
<keyword evidence="3" id="KW-1003">Cell membrane</keyword>
<dbReference type="GO" id="GO:0005524">
    <property type="term" value="F:ATP binding"/>
    <property type="evidence" value="ECO:0007669"/>
    <property type="project" value="UniProtKB-KW"/>
</dbReference>
<evidence type="ECO:0000256" key="1">
    <source>
        <dbReference type="ARBA" id="ARBA00004162"/>
    </source>
</evidence>
<keyword evidence="5" id="KW-0547">Nucleotide-binding</keyword>
<organism evidence="11 12">
    <name type="scientific">Thermocatellispora tengchongensis</name>
    <dbReference type="NCBI Taxonomy" id="1073253"/>
    <lineage>
        <taxon>Bacteria</taxon>
        <taxon>Bacillati</taxon>
        <taxon>Actinomycetota</taxon>
        <taxon>Actinomycetes</taxon>
        <taxon>Streptosporangiales</taxon>
        <taxon>Streptosporangiaceae</taxon>
        <taxon>Thermocatellispora</taxon>
    </lineage>
</organism>
<comment type="subcellular location">
    <subcellularLocation>
        <location evidence="1">Cell membrane</location>
        <topology evidence="1">Single-pass membrane protein</topology>
    </subcellularLocation>
</comment>
<sequence>MQTRRDLYQAHRLMTQRLATALALGEPDVPESPARRHTVATFCGLLVAALVMAVFGIWGLIRPGGATGLTEPGTLIVEEGTGATYVYSAARAELLPVANYASARLLLDANEITVRTVSAASLERFPRGPMVGIPGAPDSLPEPGHLVRAPWSACVVEGADPSGGRRAYVSLVGGAGTGGRTLGAGRALLVDDGADTWLIWGDTRMRVPGSGAAALTQAQPRRVPATWLNALPAGPDFRAPDIPGRGRKTTGPGGIAAAVGQVVRVAAVAGGETRWYAVLRDGLAPLTQTQATLLLQDPASKKAYGGGTVAPIDVDAATANAAPRSATTLGGAGLPAIMPAIDTPPASAPLCAVYDATERGSARARVTVGGSVRPVAPEVAGTGGQEHFDQVVLPAGGAALVGLLPGEGQLAEIRTYYLVTDQGRRFRLAGPELLGPLGYGAQDVAPLPAHLLHLIPEGPVLDPVAARTPVRVGVPATAPP</sequence>
<dbReference type="PANTHER" id="PTHR40765:SF2">
    <property type="entry name" value="ESX-2 SECRETION SYSTEM ATPASE ECCB2"/>
    <property type="match status" value="1"/>
</dbReference>
<keyword evidence="9 10" id="KW-0472">Membrane</keyword>
<dbReference type="InterPro" id="IPR042485">
    <property type="entry name" value="T7SS_EccB_R3"/>
</dbReference>
<dbReference type="GO" id="GO:0005886">
    <property type="term" value="C:plasma membrane"/>
    <property type="evidence" value="ECO:0007669"/>
    <property type="project" value="UniProtKB-SubCell"/>
</dbReference>